<dbReference type="GO" id="GO:0005993">
    <property type="term" value="P:trehalose catabolic process"/>
    <property type="evidence" value="ECO:0007669"/>
    <property type="project" value="TreeGrafter"/>
</dbReference>
<dbReference type="PANTHER" id="PTHR23403:SF1">
    <property type="entry name" value="TREHALASE"/>
    <property type="match status" value="1"/>
</dbReference>
<dbReference type="Proteomes" id="UP000598271">
    <property type="component" value="Unassembled WGS sequence"/>
</dbReference>
<dbReference type="SUPFAM" id="SSF48208">
    <property type="entry name" value="Six-hairpin glycosidases"/>
    <property type="match status" value="1"/>
</dbReference>
<dbReference type="NCBIfam" id="NF009774">
    <property type="entry name" value="PRK13271.1"/>
    <property type="match status" value="1"/>
</dbReference>
<dbReference type="RefSeq" id="WP_189563389.1">
    <property type="nucleotide sequence ID" value="NZ_BMXF01000001.1"/>
</dbReference>
<dbReference type="AlphaFoldDB" id="A0A8J3D6L9"/>
<reference evidence="3 4" key="1">
    <citation type="journal article" date="2014" name="Int. J. Syst. Evol. Microbiol.">
        <title>Complete genome sequence of Corynebacterium casei LMG S-19264T (=DSM 44701T), isolated from a smear-ripened cheese.</title>
        <authorList>
            <consortium name="US DOE Joint Genome Institute (JGI-PGF)"/>
            <person name="Walter F."/>
            <person name="Albersmeier A."/>
            <person name="Kalinowski J."/>
            <person name="Ruckert C."/>
        </authorList>
    </citation>
    <scope>NUCLEOTIDE SEQUENCE [LARGE SCALE GENOMIC DNA]</scope>
    <source>
        <strain evidence="3 4">KCTC 12866</strain>
    </source>
</reference>
<dbReference type="InterPro" id="IPR001661">
    <property type="entry name" value="Glyco_hydro_37"/>
</dbReference>
<dbReference type="EMBL" id="BMXF01000001">
    <property type="protein sequence ID" value="GHB59648.1"/>
    <property type="molecule type" value="Genomic_DNA"/>
</dbReference>
<dbReference type="Pfam" id="PF01204">
    <property type="entry name" value="Trehalase"/>
    <property type="match status" value="1"/>
</dbReference>
<dbReference type="PRINTS" id="PR00744">
    <property type="entry name" value="GLHYDRLASE37"/>
</dbReference>
<accession>A0A8J3D6L9</accession>
<evidence type="ECO:0000256" key="1">
    <source>
        <dbReference type="ARBA" id="ARBA00022801"/>
    </source>
</evidence>
<gene>
    <name evidence="3" type="primary">treA</name>
    <name evidence="3" type="ORF">GCM10007390_11660</name>
</gene>
<organism evidence="3 4">
    <name type="scientific">Persicitalea jodogahamensis</name>
    <dbReference type="NCBI Taxonomy" id="402147"/>
    <lineage>
        <taxon>Bacteria</taxon>
        <taxon>Pseudomonadati</taxon>
        <taxon>Bacteroidota</taxon>
        <taxon>Cytophagia</taxon>
        <taxon>Cytophagales</taxon>
        <taxon>Spirosomataceae</taxon>
        <taxon>Persicitalea</taxon>
    </lineage>
</organism>
<evidence type="ECO:0000256" key="2">
    <source>
        <dbReference type="ARBA" id="ARBA00023295"/>
    </source>
</evidence>
<keyword evidence="1" id="KW-0378">Hydrolase</keyword>
<name>A0A8J3D6L9_9BACT</name>
<dbReference type="PROSITE" id="PS00927">
    <property type="entry name" value="TREHALASE_1"/>
    <property type="match status" value="1"/>
</dbReference>
<evidence type="ECO:0000313" key="3">
    <source>
        <dbReference type="EMBL" id="GHB59648.1"/>
    </source>
</evidence>
<dbReference type="GO" id="GO:0004555">
    <property type="term" value="F:alpha,alpha-trehalase activity"/>
    <property type="evidence" value="ECO:0007669"/>
    <property type="project" value="InterPro"/>
</dbReference>
<keyword evidence="2" id="KW-0326">Glycosidase</keyword>
<dbReference type="PANTHER" id="PTHR23403">
    <property type="entry name" value="TREHALASE"/>
    <property type="match status" value="1"/>
</dbReference>
<keyword evidence="4" id="KW-1185">Reference proteome</keyword>
<dbReference type="InterPro" id="IPR018232">
    <property type="entry name" value="Glyco_hydro_37_CS"/>
</dbReference>
<dbReference type="Gene3D" id="1.50.10.10">
    <property type="match status" value="1"/>
</dbReference>
<comment type="caution">
    <text evidence="3">The sequence shown here is derived from an EMBL/GenBank/DDBJ whole genome shotgun (WGS) entry which is preliminary data.</text>
</comment>
<dbReference type="PROSITE" id="PS00928">
    <property type="entry name" value="TREHALASE_2"/>
    <property type="match status" value="1"/>
</dbReference>
<evidence type="ECO:0000313" key="4">
    <source>
        <dbReference type="Proteomes" id="UP000598271"/>
    </source>
</evidence>
<protein>
    <submittedName>
        <fullName evidence="3">Periplasmic trehalase</fullName>
    </submittedName>
</protein>
<dbReference type="InterPro" id="IPR012341">
    <property type="entry name" value="6hp_glycosidase-like_sf"/>
</dbReference>
<dbReference type="InterPro" id="IPR008928">
    <property type="entry name" value="6-hairpin_glycosidase_sf"/>
</dbReference>
<dbReference type="NCBIfam" id="NF009773">
    <property type="entry name" value="PRK13270.1"/>
    <property type="match status" value="1"/>
</dbReference>
<proteinExistence type="predicted"/>
<sequence length="513" mass="59817">MLSSLPTTYNEVRVSPDDLYGELFKEVQLRRLFKDSKAFADAVPHHDAAEIILAYNRQKSQADFDLKSFVEAHFEMPPEVKTEHGGDRGIPPIEEHIEWLWSRLSRPVKAQHLGGSLLVLPDPYVVPGGRFREIYYWDSYFTMLGLKESGRIDLIESMIGNFVHLLDHFGHIPTGNRTYYLSRSQPPVFSLMIELFCGIKGDEVLVQFLPQLQKEYDFWMNGHERLNAEEPAYRRVVRLPDGTLLNRYWDDRATPRPEAYVEDVELAREAKEKYGHEAESVYRCLRAAAESGWDFSSRWMADGESFATIQTTNLLPVDLNCLLHHLESTLAEAYRRGNYPDIARQYEQKASQRKSAIDTYFWDESRNFYMDYDFRQQKFTNTFSLAAVFPLFFKLASTKQARFVKSYLRLNFLRSGGMLSTLTNSGQQWDVPNGWAPLQWLTYKGLRNYRFNRTADRLRTNWLYVVEKQYKSGGKLLEKYNVVHTNLHAHDGEYEIQEGFGWTNGVYLAMKNE</sequence>